<evidence type="ECO:0000313" key="1">
    <source>
        <dbReference type="EMBL" id="CAF1533297.1"/>
    </source>
</evidence>
<organism evidence="1 2">
    <name type="scientific">Adineta ricciae</name>
    <name type="common">Rotifer</name>
    <dbReference type="NCBI Taxonomy" id="249248"/>
    <lineage>
        <taxon>Eukaryota</taxon>
        <taxon>Metazoa</taxon>
        <taxon>Spiralia</taxon>
        <taxon>Gnathifera</taxon>
        <taxon>Rotifera</taxon>
        <taxon>Eurotatoria</taxon>
        <taxon>Bdelloidea</taxon>
        <taxon>Adinetida</taxon>
        <taxon>Adinetidae</taxon>
        <taxon>Adineta</taxon>
    </lineage>
</organism>
<evidence type="ECO:0000313" key="2">
    <source>
        <dbReference type="Proteomes" id="UP000663852"/>
    </source>
</evidence>
<name>A0A815VQ44_ADIRI</name>
<reference evidence="1" key="1">
    <citation type="submission" date="2021-02" db="EMBL/GenBank/DDBJ databases">
        <authorList>
            <person name="Nowell W R."/>
        </authorList>
    </citation>
    <scope>NUCLEOTIDE SEQUENCE</scope>
</reference>
<dbReference type="OrthoDB" id="10426419at2759"/>
<dbReference type="EMBL" id="CAJNOJ010000914">
    <property type="protein sequence ID" value="CAF1533297.1"/>
    <property type="molecule type" value="Genomic_DNA"/>
</dbReference>
<comment type="caution">
    <text evidence="1">The sequence shown here is derived from an EMBL/GenBank/DDBJ whole genome shotgun (WGS) entry which is preliminary data.</text>
</comment>
<sequence length="277" mass="32674">MATTKFHTNQSIVNLLKNFTRLFQISVGYVQKSENDDTIKTCVDETEKMVNDIWTKKEGFNTIKTIYETVLTTIENTLPKKSERIQIIKKEFQSSFELAAQNIIENYRQQTKQYFLSDLYSMVINDINKYMLIERIEPLHSTRTSALQSLWKPSENMKSSTTISPKKYPKTEIIKKNREKTIQIFEKVAIEFNMSLSCLVHQLMNKKQRNNEVHKTENFMRKYHDSSQGKVEMNLSAFLTNYPRALELAEFTTEEIEKTQQAFSKYNQYINLPRNNK</sequence>
<accession>A0A815VQ44</accession>
<gene>
    <name evidence="1" type="ORF">EDS130_LOCUS44748</name>
</gene>
<proteinExistence type="predicted"/>
<protein>
    <submittedName>
        <fullName evidence="1">Uncharacterized protein</fullName>
    </submittedName>
</protein>
<dbReference type="Proteomes" id="UP000663852">
    <property type="component" value="Unassembled WGS sequence"/>
</dbReference>
<dbReference type="AlphaFoldDB" id="A0A815VQ44"/>